<gene>
    <name evidence="1" type="ORF">BXZ70DRAFT_1011248</name>
</gene>
<organism evidence="1 2">
    <name type="scientific">Cristinia sonorae</name>
    <dbReference type="NCBI Taxonomy" id="1940300"/>
    <lineage>
        <taxon>Eukaryota</taxon>
        <taxon>Fungi</taxon>
        <taxon>Dikarya</taxon>
        <taxon>Basidiomycota</taxon>
        <taxon>Agaricomycotina</taxon>
        <taxon>Agaricomycetes</taxon>
        <taxon>Agaricomycetidae</taxon>
        <taxon>Agaricales</taxon>
        <taxon>Pleurotineae</taxon>
        <taxon>Stephanosporaceae</taxon>
        <taxon>Cristinia</taxon>
    </lineage>
</organism>
<dbReference type="Proteomes" id="UP000813824">
    <property type="component" value="Unassembled WGS sequence"/>
</dbReference>
<name>A0A8K0UGN2_9AGAR</name>
<reference evidence="1" key="1">
    <citation type="journal article" date="2021" name="New Phytol.">
        <title>Evolutionary innovations through gain and loss of genes in the ectomycorrhizal Boletales.</title>
        <authorList>
            <person name="Wu G."/>
            <person name="Miyauchi S."/>
            <person name="Morin E."/>
            <person name="Kuo A."/>
            <person name="Drula E."/>
            <person name="Varga T."/>
            <person name="Kohler A."/>
            <person name="Feng B."/>
            <person name="Cao Y."/>
            <person name="Lipzen A."/>
            <person name="Daum C."/>
            <person name="Hundley H."/>
            <person name="Pangilinan J."/>
            <person name="Johnson J."/>
            <person name="Barry K."/>
            <person name="LaButti K."/>
            <person name="Ng V."/>
            <person name="Ahrendt S."/>
            <person name="Min B."/>
            <person name="Choi I.G."/>
            <person name="Park H."/>
            <person name="Plett J.M."/>
            <person name="Magnuson J."/>
            <person name="Spatafora J.W."/>
            <person name="Nagy L.G."/>
            <person name="Henrissat B."/>
            <person name="Grigoriev I.V."/>
            <person name="Yang Z.L."/>
            <person name="Xu J."/>
            <person name="Martin F.M."/>
        </authorList>
    </citation>
    <scope>NUCLEOTIDE SEQUENCE</scope>
    <source>
        <strain evidence="1">KKN 215</strain>
    </source>
</reference>
<comment type="caution">
    <text evidence="1">The sequence shown here is derived from an EMBL/GenBank/DDBJ whole genome shotgun (WGS) entry which is preliminary data.</text>
</comment>
<evidence type="ECO:0000313" key="1">
    <source>
        <dbReference type="EMBL" id="KAH8090984.1"/>
    </source>
</evidence>
<dbReference type="EMBL" id="JAEVFJ010000037">
    <property type="protein sequence ID" value="KAH8090984.1"/>
    <property type="molecule type" value="Genomic_DNA"/>
</dbReference>
<keyword evidence="2" id="KW-1185">Reference proteome</keyword>
<dbReference type="OrthoDB" id="3259746at2759"/>
<sequence>MFATVAFAQANDDLTINTPPSIVQCKTTMISWDGGVSPFDLVRISISLSMHNTETPNLLLSINLRAKCSVTEEGVVVEDFPNILPGSSFDFFVDFPAGATLGFTVTDNNGDKAETAPVTVQESDESTCLSD</sequence>
<dbReference type="AlphaFoldDB" id="A0A8K0UGN2"/>
<accession>A0A8K0UGN2</accession>
<proteinExistence type="predicted"/>
<evidence type="ECO:0000313" key="2">
    <source>
        <dbReference type="Proteomes" id="UP000813824"/>
    </source>
</evidence>
<protein>
    <submittedName>
        <fullName evidence="1">Uncharacterized protein</fullName>
    </submittedName>
</protein>